<dbReference type="PANTHER" id="PTHR23416">
    <property type="entry name" value="SIALIC ACID SYNTHASE-RELATED"/>
    <property type="match status" value="1"/>
</dbReference>
<dbReference type="InterPro" id="IPR011004">
    <property type="entry name" value="Trimer_LpxA-like_sf"/>
</dbReference>
<feature type="transmembrane region" description="Helical" evidence="3">
    <location>
        <begin position="19"/>
        <end position="36"/>
    </location>
</feature>
<name>A0ABW5E433_9BACT</name>
<dbReference type="SUPFAM" id="SSF51161">
    <property type="entry name" value="Trimeric LpxA-like enzymes"/>
    <property type="match status" value="1"/>
</dbReference>
<keyword evidence="5" id="KW-1185">Reference proteome</keyword>
<evidence type="ECO:0000256" key="1">
    <source>
        <dbReference type="ARBA" id="ARBA00007274"/>
    </source>
</evidence>
<protein>
    <submittedName>
        <fullName evidence="4">Acyltransferase</fullName>
    </submittedName>
</protein>
<evidence type="ECO:0000256" key="3">
    <source>
        <dbReference type="SAM" id="Phobius"/>
    </source>
</evidence>
<dbReference type="Gene3D" id="2.160.10.10">
    <property type="entry name" value="Hexapeptide repeat proteins"/>
    <property type="match status" value="1"/>
</dbReference>
<accession>A0ABW5E433</accession>
<evidence type="ECO:0000313" key="4">
    <source>
        <dbReference type="EMBL" id="MFD2276215.1"/>
    </source>
</evidence>
<keyword evidence="3" id="KW-0812">Transmembrane</keyword>
<dbReference type="CDD" id="cd04647">
    <property type="entry name" value="LbH_MAT_like"/>
    <property type="match status" value="1"/>
</dbReference>
<organism evidence="4 5">
    <name type="scientific">Rubritalea spongiae</name>
    <dbReference type="NCBI Taxonomy" id="430797"/>
    <lineage>
        <taxon>Bacteria</taxon>
        <taxon>Pseudomonadati</taxon>
        <taxon>Verrucomicrobiota</taxon>
        <taxon>Verrucomicrobiia</taxon>
        <taxon>Verrucomicrobiales</taxon>
        <taxon>Rubritaleaceae</taxon>
        <taxon>Rubritalea</taxon>
    </lineage>
</organism>
<dbReference type="PANTHER" id="PTHR23416:SF23">
    <property type="entry name" value="ACETYLTRANSFERASE C18B11.09C-RELATED"/>
    <property type="match status" value="1"/>
</dbReference>
<dbReference type="Pfam" id="PF00132">
    <property type="entry name" value="Hexapep"/>
    <property type="match status" value="1"/>
</dbReference>
<keyword evidence="3" id="KW-1133">Transmembrane helix</keyword>
<dbReference type="EMBL" id="JBHUJC010000020">
    <property type="protein sequence ID" value="MFD2276215.1"/>
    <property type="molecule type" value="Genomic_DNA"/>
</dbReference>
<reference evidence="5" key="1">
    <citation type="journal article" date="2019" name="Int. J. Syst. Evol. Microbiol.">
        <title>The Global Catalogue of Microorganisms (GCM) 10K type strain sequencing project: providing services to taxonomists for standard genome sequencing and annotation.</title>
        <authorList>
            <consortium name="The Broad Institute Genomics Platform"/>
            <consortium name="The Broad Institute Genome Sequencing Center for Infectious Disease"/>
            <person name="Wu L."/>
            <person name="Ma J."/>
        </authorList>
    </citation>
    <scope>NUCLEOTIDE SEQUENCE [LARGE SCALE GENOMIC DNA]</scope>
    <source>
        <strain evidence="5">JCM 16545</strain>
    </source>
</reference>
<evidence type="ECO:0000256" key="2">
    <source>
        <dbReference type="ARBA" id="ARBA00022679"/>
    </source>
</evidence>
<keyword evidence="2" id="KW-0808">Transferase</keyword>
<gene>
    <name evidence="4" type="ORF">ACFSQZ_07030</name>
</gene>
<dbReference type="InterPro" id="IPR051159">
    <property type="entry name" value="Hexapeptide_acetyltransf"/>
</dbReference>
<dbReference type="InterPro" id="IPR001451">
    <property type="entry name" value="Hexapep"/>
</dbReference>
<dbReference type="Proteomes" id="UP001597297">
    <property type="component" value="Unassembled WGS sequence"/>
</dbReference>
<proteinExistence type="inferred from homology"/>
<comment type="similarity">
    <text evidence="1">Belongs to the transferase hexapeptide repeat family.</text>
</comment>
<comment type="caution">
    <text evidence="4">The sequence shown here is derived from an EMBL/GenBank/DDBJ whole genome shotgun (WGS) entry which is preliminary data.</text>
</comment>
<keyword evidence="3" id="KW-0472">Membrane</keyword>
<sequence>MAVENYKDNALSVLKRQKLGFRAFWLLVYYGLATWLPSSPLPGSKLAGALRKFCCRRMFRSMGKDVKIGRGSYFGSGVDIEIGDYSSFSIDSWISNDTVIGKDVMMGPAVMMLSGSHHFERLDIPMREQGAPERRPIVVGDDVWIGARCIILPGVKIGSHAIVGAGSIVTKDVPEYAIVGGNPAKVIKMRNEGEVV</sequence>
<evidence type="ECO:0000313" key="5">
    <source>
        <dbReference type="Proteomes" id="UP001597297"/>
    </source>
</evidence>
<dbReference type="GO" id="GO:0016746">
    <property type="term" value="F:acyltransferase activity"/>
    <property type="evidence" value="ECO:0007669"/>
    <property type="project" value="UniProtKB-KW"/>
</dbReference>
<keyword evidence="4" id="KW-0012">Acyltransferase</keyword>
<dbReference type="RefSeq" id="WP_377094445.1">
    <property type="nucleotide sequence ID" value="NZ_JBHSJM010000001.1"/>
</dbReference>